<name>A0A250XHJ6_9CHLO</name>
<dbReference type="Gene3D" id="2.160.20.10">
    <property type="entry name" value="Single-stranded right-handed beta-helix, Pectin lyase-like"/>
    <property type="match status" value="1"/>
</dbReference>
<evidence type="ECO:0000256" key="1">
    <source>
        <dbReference type="SAM" id="MobiDB-lite"/>
    </source>
</evidence>
<feature type="compositionally biased region" description="Low complexity" evidence="1">
    <location>
        <begin position="194"/>
        <end position="210"/>
    </location>
</feature>
<evidence type="ECO:0000259" key="3">
    <source>
        <dbReference type="Pfam" id="PF12708"/>
    </source>
</evidence>
<comment type="caution">
    <text evidence="4">The sequence shown here is derived from an EMBL/GenBank/DDBJ whole genome shotgun (WGS) entry which is preliminary data.</text>
</comment>
<dbReference type="STRING" id="1157962.A0A250XHJ6"/>
<feature type="region of interest" description="Disordered" evidence="1">
    <location>
        <begin position="140"/>
        <end position="270"/>
    </location>
</feature>
<feature type="compositionally biased region" description="Low complexity" evidence="1">
    <location>
        <begin position="241"/>
        <end position="253"/>
    </location>
</feature>
<accession>A0A250XHJ6</accession>
<feature type="compositionally biased region" description="Polar residues" evidence="1">
    <location>
        <begin position="223"/>
        <end position="232"/>
    </location>
</feature>
<dbReference type="Pfam" id="PF12708">
    <property type="entry name" value="Pect-lyase_RHGA_epim"/>
    <property type="match status" value="1"/>
</dbReference>
<dbReference type="SUPFAM" id="SSF51126">
    <property type="entry name" value="Pectin lyase-like"/>
    <property type="match status" value="1"/>
</dbReference>
<proteinExistence type="predicted"/>
<reference evidence="4 5" key="1">
    <citation type="submission" date="2017-08" db="EMBL/GenBank/DDBJ databases">
        <title>Acidophilic green algal genome provides insights into adaptation to an acidic environment.</title>
        <authorList>
            <person name="Hirooka S."/>
            <person name="Hirose Y."/>
            <person name="Kanesaki Y."/>
            <person name="Higuchi S."/>
            <person name="Fujiwara T."/>
            <person name="Onuma R."/>
            <person name="Era A."/>
            <person name="Ohbayashi R."/>
            <person name="Uzuka A."/>
            <person name="Nozaki H."/>
            <person name="Yoshikawa H."/>
            <person name="Miyagishima S.Y."/>
        </authorList>
    </citation>
    <scope>NUCLEOTIDE SEQUENCE [LARGE SCALE GENOMIC DNA]</scope>
    <source>
        <strain evidence="4 5">NIES-2499</strain>
    </source>
</reference>
<feature type="compositionally biased region" description="Pro residues" evidence="1">
    <location>
        <begin position="211"/>
        <end position="222"/>
    </location>
</feature>
<evidence type="ECO:0000313" key="5">
    <source>
        <dbReference type="Proteomes" id="UP000232323"/>
    </source>
</evidence>
<sequence length="823" mass="88934">MQSPVRHMLRCQKIVVVVTLLTLASLITAASAERLGMYDGIDRVQKFSSRSQQATTSVLFESSNAATLFGVRHEMSTAVPPSDDHILRSGANMQSQSKFSADLRHSRRLINENGQHKAANREMIAAVTAVRSRALLALGKKHKKHPHPKAISTTPKVKPPPPLVTSLPPQPIQPPQKTKPPSPPKVKSPPPKANSPSQHPSPKKSSSPSSKHPPPAKMPPSPQIITTLNSQALAPAPAVGSTSPPSSVQTSPPRLSKSMYPLPSSPPSITSKSPLLPLPITVTQPPPSVSSSSFVQPYYSSLYSSTGESQTGLNSRLMDWSYAGYQAGELPLPEHAVSCSVSDFGAQGNNISDDTFAFINAIASLSGSGGVVYIPPGTYQLSQQLYVKQSNIVLRGAGQGITILYFTKSMTDLFGQNWTGGMNWGAPGEVQSNWKNAPGLIRFLGPNGPDAWIPVANITANATRGSNVLQLSDTSQIQAGQWMSFSQEYTGISLPNDMNMRKYSYSCPKCESPGEGGVLRWHSRVTAVNNDNTIVLERNLPFNVSNDWNPVAYQFMEGISNIGIEYLTIQMKWQGYAGHFKEAGWNGVELTDTSHCWARNITILNGDTLLSVYRSSFCTITNITTGVTAKRNNFDRECHHGMNTSNSQDILFSNITHTISCYHDIAVFNLTVGVVFANVSGVDVAMDGHRFYTYGTLYSNVSLGAGTHPFLSGGLSIWGCRAASFTTFWNVTPTTVGQQTIIAPPGYDMGPNVNFVGMNFATTATVDPIISRGMNWHTENVTLGQQLWPGELYSTMLFRRLQYSAGAASVAALTAANQVTVSN</sequence>
<dbReference type="AlphaFoldDB" id="A0A250XHJ6"/>
<protein>
    <recommendedName>
        <fullName evidence="3">Rhamnogalacturonase A/B/Epimerase-like pectate lyase domain-containing protein</fullName>
    </recommendedName>
</protein>
<evidence type="ECO:0000313" key="4">
    <source>
        <dbReference type="EMBL" id="GAX82513.1"/>
    </source>
</evidence>
<dbReference type="Proteomes" id="UP000232323">
    <property type="component" value="Unassembled WGS sequence"/>
</dbReference>
<organism evidence="4 5">
    <name type="scientific">Chlamydomonas eustigma</name>
    <dbReference type="NCBI Taxonomy" id="1157962"/>
    <lineage>
        <taxon>Eukaryota</taxon>
        <taxon>Viridiplantae</taxon>
        <taxon>Chlorophyta</taxon>
        <taxon>core chlorophytes</taxon>
        <taxon>Chlorophyceae</taxon>
        <taxon>CS clade</taxon>
        <taxon>Chlamydomonadales</taxon>
        <taxon>Chlamydomonadaceae</taxon>
        <taxon>Chlamydomonas</taxon>
    </lineage>
</organism>
<dbReference type="InterPro" id="IPR024535">
    <property type="entry name" value="RHGA/B-epi-like_pectate_lyase"/>
</dbReference>
<feature type="chain" id="PRO_5013236358" description="Rhamnogalacturonase A/B/Epimerase-like pectate lyase domain-containing protein" evidence="2">
    <location>
        <begin position="33"/>
        <end position="823"/>
    </location>
</feature>
<keyword evidence="2" id="KW-0732">Signal</keyword>
<evidence type="ECO:0000256" key="2">
    <source>
        <dbReference type="SAM" id="SignalP"/>
    </source>
</evidence>
<feature type="signal peptide" evidence="2">
    <location>
        <begin position="1"/>
        <end position="32"/>
    </location>
</feature>
<feature type="domain" description="Rhamnogalacturonase A/B/Epimerase-like pectate lyase" evidence="3">
    <location>
        <begin position="340"/>
        <end position="413"/>
    </location>
</feature>
<dbReference type="InterPro" id="IPR012334">
    <property type="entry name" value="Pectin_lyas_fold"/>
</dbReference>
<gene>
    <name evidence="4" type="ORF">CEUSTIGMA_g9940.t1</name>
</gene>
<dbReference type="OrthoDB" id="509184at2759"/>
<dbReference type="InterPro" id="IPR011050">
    <property type="entry name" value="Pectin_lyase_fold/virulence"/>
</dbReference>
<feature type="compositionally biased region" description="Pro residues" evidence="1">
    <location>
        <begin position="157"/>
        <end position="193"/>
    </location>
</feature>
<dbReference type="EMBL" id="BEGY01000081">
    <property type="protein sequence ID" value="GAX82513.1"/>
    <property type="molecule type" value="Genomic_DNA"/>
</dbReference>
<keyword evidence="5" id="KW-1185">Reference proteome</keyword>